<proteinExistence type="inferred from homology"/>
<dbReference type="Pfam" id="PF01411">
    <property type="entry name" value="tRNA-synt_2c"/>
    <property type="match status" value="1"/>
</dbReference>
<dbReference type="GO" id="GO:0005739">
    <property type="term" value="C:mitochondrion"/>
    <property type="evidence" value="ECO:0007669"/>
    <property type="project" value="TreeGrafter"/>
</dbReference>
<evidence type="ECO:0000313" key="14">
    <source>
        <dbReference type="Proteomes" id="UP001295444"/>
    </source>
</evidence>
<dbReference type="InterPro" id="IPR009000">
    <property type="entry name" value="Transl_B-barrel_sf"/>
</dbReference>
<dbReference type="InterPro" id="IPR018165">
    <property type="entry name" value="Ala-tRNA-synth_IIc_core"/>
</dbReference>
<keyword evidence="9" id="KW-0694">RNA-binding</keyword>
<evidence type="ECO:0000259" key="12">
    <source>
        <dbReference type="PROSITE" id="PS50860"/>
    </source>
</evidence>
<evidence type="ECO:0000313" key="13">
    <source>
        <dbReference type="EMBL" id="CAH2219241.1"/>
    </source>
</evidence>
<dbReference type="GO" id="GO:0004813">
    <property type="term" value="F:alanine-tRNA ligase activity"/>
    <property type="evidence" value="ECO:0007669"/>
    <property type="project" value="InterPro"/>
</dbReference>
<evidence type="ECO:0000256" key="4">
    <source>
        <dbReference type="ARBA" id="ARBA00022598"/>
    </source>
</evidence>
<dbReference type="GO" id="GO:0046872">
    <property type="term" value="F:metal ion binding"/>
    <property type="evidence" value="ECO:0007669"/>
    <property type="project" value="UniProtKB-KW"/>
</dbReference>
<comment type="similarity">
    <text evidence="1">Belongs to the class-II aminoacyl-tRNA synthetase family.</text>
</comment>
<organism evidence="13 14">
    <name type="scientific">Pelobates cultripes</name>
    <name type="common">Western spadefoot toad</name>
    <dbReference type="NCBI Taxonomy" id="61616"/>
    <lineage>
        <taxon>Eukaryota</taxon>
        <taxon>Metazoa</taxon>
        <taxon>Chordata</taxon>
        <taxon>Craniata</taxon>
        <taxon>Vertebrata</taxon>
        <taxon>Euteleostomi</taxon>
        <taxon>Amphibia</taxon>
        <taxon>Batrachia</taxon>
        <taxon>Anura</taxon>
        <taxon>Pelobatoidea</taxon>
        <taxon>Pelobatidae</taxon>
        <taxon>Pelobates</taxon>
    </lineage>
</organism>
<evidence type="ECO:0000256" key="3">
    <source>
        <dbReference type="ARBA" id="ARBA00022555"/>
    </source>
</evidence>
<accession>A0AAD1QY72</accession>
<dbReference type="GO" id="GO:0002161">
    <property type="term" value="F:aminoacyl-tRNA deacylase activity"/>
    <property type="evidence" value="ECO:0007669"/>
    <property type="project" value="TreeGrafter"/>
</dbReference>
<protein>
    <submittedName>
        <fullName evidence="13">Alanine--tRNA ligase, cytoplasmic</fullName>
    </submittedName>
</protein>
<evidence type="ECO:0000256" key="6">
    <source>
        <dbReference type="ARBA" id="ARBA00022741"/>
    </source>
</evidence>
<evidence type="ECO:0000256" key="1">
    <source>
        <dbReference type="ARBA" id="ARBA00008226"/>
    </source>
</evidence>
<keyword evidence="3" id="KW-0820">tRNA-binding</keyword>
<keyword evidence="11" id="KW-0030">Aminoacyl-tRNA synthetase</keyword>
<evidence type="ECO:0000256" key="8">
    <source>
        <dbReference type="ARBA" id="ARBA00022840"/>
    </source>
</evidence>
<keyword evidence="8" id="KW-0067">ATP-binding</keyword>
<dbReference type="PROSITE" id="PS50860">
    <property type="entry name" value="AA_TRNA_LIGASE_II_ALA"/>
    <property type="match status" value="1"/>
</dbReference>
<evidence type="ECO:0000256" key="5">
    <source>
        <dbReference type="ARBA" id="ARBA00022723"/>
    </source>
</evidence>
<keyword evidence="10" id="KW-0648">Protein biosynthesis</keyword>
<dbReference type="InterPro" id="IPR018164">
    <property type="entry name" value="Ala-tRNA-synth_IIc_N"/>
</dbReference>
<evidence type="ECO:0000256" key="2">
    <source>
        <dbReference type="ARBA" id="ARBA00022490"/>
    </source>
</evidence>
<dbReference type="GO" id="GO:0006419">
    <property type="term" value="P:alanyl-tRNA aminoacylation"/>
    <property type="evidence" value="ECO:0007669"/>
    <property type="project" value="InterPro"/>
</dbReference>
<dbReference type="SUPFAM" id="SSF50447">
    <property type="entry name" value="Translation proteins"/>
    <property type="match status" value="1"/>
</dbReference>
<keyword evidence="14" id="KW-1185">Reference proteome</keyword>
<keyword evidence="6" id="KW-0547">Nucleotide-binding</keyword>
<keyword evidence="7" id="KW-0862">Zinc</keyword>
<dbReference type="GO" id="GO:0005524">
    <property type="term" value="F:ATP binding"/>
    <property type="evidence" value="ECO:0007669"/>
    <property type="project" value="UniProtKB-KW"/>
</dbReference>
<sequence>MATVQAIRRAKTLVEEVSTGQECGLVLDKTCFYAEQGGQTYDESYMVREDESSEDKTEFTVRNTQIRGGFILHVGTVYGNLKVGDRVSLYVDETRRRPVMKNHTATHILNFARGG</sequence>
<gene>
    <name evidence="13" type="ORF">PECUL_23A034810</name>
</gene>
<keyword evidence="5" id="KW-0479">Metal-binding</keyword>
<reference evidence="13" key="1">
    <citation type="submission" date="2022-03" db="EMBL/GenBank/DDBJ databases">
        <authorList>
            <person name="Alioto T."/>
            <person name="Alioto T."/>
            <person name="Gomez Garrido J."/>
        </authorList>
    </citation>
    <scope>NUCLEOTIDE SEQUENCE</scope>
</reference>
<dbReference type="PANTHER" id="PTHR11777">
    <property type="entry name" value="ALANYL-TRNA SYNTHETASE"/>
    <property type="match status" value="1"/>
</dbReference>
<keyword evidence="4 13" id="KW-0436">Ligase</keyword>
<dbReference type="InterPro" id="IPR050058">
    <property type="entry name" value="Ala-tRNA_ligase"/>
</dbReference>
<dbReference type="FunFam" id="2.40.30.130:FF:000002">
    <property type="entry name" value="alanine--tRNA ligase, cytoplasmic"/>
    <property type="match status" value="1"/>
</dbReference>
<dbReference type="EMBL" id="OW240912">
    <property type="protein sequence ID" value="CAH2219241.1"/>
    <property type="molecule type" value="Genomic_DNA"/>
</dbReference>
<dbReference type="GO" id="GO:0000049">
    <property type="term" value="F:tRNA binding"/>
    <property type="evidence" value="ECO:0007669"/>
    <property type="project" value="UniProtKB-KW"/>
</dbReference>
<dbReference type="AlphaFoldDB" id="A0AAD1QY72"/>
<evidence type="ECO:0000256" key="7">
    <source>
        <dbReference type="ARBA" id="ARBA00022833"/>
    </source>
</evidence>
<keyword evidence="2" id="KW-0963">Cytoplasm</keyword>
<dbReference type="PANTHER" id="PTHR11777:SF36">
    <property type="entry name" value="ALANINE--TRNA LIGASE, CYTOPLASMIC"/>
    <property type="match status" value="1"/>
</dbReference>
<evidence type="ECO:0000256" key="9">
    <source>
        <dbReference type="ARBA" id="ARBA00022884"/>
    </source>
</evidence>
<feature type="domain" description="Alanyl-transfer RNA synthetases family profile" evidence="12">
    <location>
        <begin position="1"/>
        <end position="115"/>
    </location>
</feature>
<dbReference type="Proteomes" id="UP001295444">
    <property type="component" value="Chromosome 01"/>
</dbReference>
<evidence type="ECO:0000256" key="11">
    <source>
        <dbReference type="ARBA" id="ARBA00023146"/>
    </source>
</evidence>
<name>A0AAD1QY72_PELCU</name>
<evidence type="ECO:0000256" key="10">
    <source>
        <dbReference type="ARBA" id="ARBA00022917"/>
    </source>
</evidence>
<dbReference type="Gene3D" id="2.40.30.130">
    <property type="match status" value="1"/>
</dbReference>